<name>A0ABD3ADF3_9GENT</name>
<protein>
    <submittedName>
        <fullName evidence="1">Uncharacterized protein</fullName>
    </submittedName>
</protein>
<accession>A0ABD3ADF3</accession>
<evidence type="ECO:0000313" key="1">
    <source>
        <dbReference type="EMBL" id="KAL3529178.1"/>
    </source>
</evidence>
<organism evidence="1 2">
    <name type="scientific">Cinchona calisaya</name>
    <dbReference type="NCBI Taxonomy" id="153742"/>
    <lineage>
        <taxon>Eukaryota</taxon>
        <taxon>Viridiplantae</taxon>
        <taxon>Streptophyta</taxon>
        <taxon>Embryophyta</taxon>
        <taxon>Tracheophyta</taxon>
        <taxon>Spermatophyta</taxon>
        <taxon>Magnoliopsida</taxon>
        <taxon>eudicotyledons</taxon>
        <taxon>Gunneridae</taxon>
        <taxon>Pentapetalae</taxon>
        <taxon>asterids</taxon>
        <taxon>lamiids</taxon>
        <taxon>Gentianales</taxon>
        <taxon>Rubiaceae</taxon>
        <taxon>Cinchonoideae</taxon>
        <taxon>Cinchoneae</taxon>
        <taxon>Cinchona</taxon>
    </lineage>
</organism>
<proteinExistence type="predicted"/>
<dbReference type="Proteomes" id="UP001630127">
    <property type="component" value="Unassembled WGS sequence"/>
</dbReference>
<sequence length="113" mass="12830">MLTKVFPGTAEVTHSEDRLSRLWTISEMEHNGRVKETYAPQTSPEILEEESLSLERCISGLERWMENQSQYVKAIGQMIWLLGETSNIDMSNFPTILTTPPLENEAANEGDDD</sequence>
<reference evidence="1 2" key="1">
    <citation type="submission" date="2024-11" db="EMBL/GenBank/DDBJ databases">
        <title>A near-complete genome assembly of Cinchona calisaya.</title>
        <authorList>
            <person name="Lian D.C."/>
            <person name="Zhao X.W."/>
            <person name="Wei L."/>
        </authorList>
    </citation>
    <scope>NUCLEOTIDE SEQUENCE [LARGE SCALE GENOMIC DNA]</scope>
    <source>
        <tissue evidence="1">Nenye</tissue>
    </source>
</reference>
<dbReference type="AlphaFoldDB" id="A0ABD3ADF3"/>
<evidence type="ECO:0000313" key="2">
    <source>
        <dbReference type="Proteomes" id="UP001630127"/>
    </source>
</evidence>
<keyword evidence="2" id="KW-1185">Reference proteome</keyword>
<dbReference type="EMBL" id="JBJUIK010000004">
    <property type="protein sequence ID" value="KAL3529178.1"/>
    <property type="molecule type" value="Genomic_DNA"/>
</dbReference>
<comment type="caution">
    <text evidence="1">The sequence shown here is derived from an EMBL/GenBank/DDBJ whole genome shotgun (WGS) entry which is preliminary data.</text>
</comment>
<gene>
    <name evidence="1" type="ORF">ACH5RR_008500</name>
</gene>